<evidence type="ECO:0000259" key="3">
    <source>
        <dbReference type="Pfam" id="PF20803"/>
    </source>
</evidence>
<keyword evidence="5" id="KW-1185">Reference proteome</keyword>
<sequence>MRPQLDDLDAAPGSTTSLLRTIVATSLRRLGGWIAVADLITLMRAIDVPDPRTRNALSRLKAKGLLIPDARGKVTGYRLSADAVPMIERGEQRLYRPRFMTHDGRWCLISYSVPEEQRDLRHQLRRRLSWIGCGSVSPALWICPGFLVDEVEEILADLGLNARATVFLADEIRGDKPAPVAVALWWDLDAIRALHDDFLAVHADDVQAAVKDPTPQRAFAVAIRGLDSWRPIPYVDPGLPDSLLPDDWPARRSLPLFEELRDRLLPHAHAYVEQVTSSGAA</sequence>
<comment type="caution">
    <text evidence="4">The sequence shown here is derived from an EMBL/GenBank/DDBJ whole genome shotgun (WGS) entry which is preliminary data.</text>
</comment>
<dbReference type="InterPro" id="IPR012906">
    <property type="entry name" value="PaaX-like_N"/>
</dbReference>
<dbReference type="Pfam" id="PF08223">
    <property type="entry name" value="PaaX_C"/>
    <property type="match status" value="1"/>
</dbReference>
<dbReference type="InterPro" id="IPR011965">
    <property type="entry name" value="PaaX_trns_reg"/>
</dbReference>
<dbReference type="EMBL" id="JAMQOL010000037">
    <property type="protein sequence ID" value="MCM4081043.1"/>
    <property type="molecule type" value="Genomic_DNA"/>
</dbReference>
<feature type="domain" description="Transcriptional repressor PaaX-like N-terminal" evidence="1">
    <location>
        <begin position="15"/>
        <end position="82"/>
    </location>
</feature>
<dbReference type="InterPro" id="IPR048846">
    <property type="entry name" value="PaaX-like_central"/>
</dbReference>
<dbReference type="PANTHER" id="PTHR30319">
    <property type="entry name" value="PHENYLACETIC ACID REGULATOR-RELATED TRANSCRIPTIONAL REPRESSOR"/>
    <property type="match status" value="1"/>
</dbReference>
<dbReference type="PIRSF" id="PIRSF020623">
    <property type="entry name" value="PaaX"/>
    <property type="match status" value="1"/>
</dbReference>
<dbReference type="Gene3D" id="1.10.10.10">
    <property type="entry name" value="Winged helix-like DNA-binding domain superfamily/Winged helix DNA-binding domain"/>
    <property type="match status" value="1"/>
</dbReference>
<dbReference type="Pfam" id="PF20803">
    <property type="entry name" value="PaaX_M"/>
    <property type="match status" value="1"/>
</dbReference>
<name>A0ABT0Y4S6_9ACTN</name>
<evidence type="ECO:0000313" key="4">
    <source>
        <dbReference type="EMBL" id="MCM4081043.1"/>
    </source>
</evidence>
<protein>
    <recommendedName>
        <fullName evidence="6">PaaX family transcriptional regulator</fullName>
    </recommendedName>
</protein>
<proteinExistence type="predicted"/>
<gene>
    <name evidence="4" type="ORF">LXN57_26050</name>
</gene>
<dbReference type="Proteomes" id="UP001523216">
    <property type="component" value="Unassembled WGS sequence"/>
</dbReference>
<evidence type="ECO:0000259" key="1">
    <source>
        <dbReference type="Pfam" id="PF07848"/>
    </source>
</evidence>
<reference evidence="4 5" key="1">
    <citation type="submission" date="2022-06" db="EMBL/GenBank/DDBJ databases">
        <title>Actinoplanes abujensis sp. nov., isolated from Nigerian arid soil.</title>
        <authorList>
            <person name="Ding P."/>
        </authorList>
    </citation>
    <scope>NUCLEOTIDE SEQUENCE [LARGE SCALE GENOMIC DNA]</scope>
    <source>
        <strain evidence="5">TRM88002</strain>
    </source>
</reference>
<dbReference type="RefSeq" id="WP_251800839.1">
    <property type="nucleotide sequence ID" value="NZ_JAMQOL010000037.1"/>
</dbReference>
<dbReference type="Gene3D" id="3.30.70.2650">
    <property type="match status" value="1"/>
</dbReference>
<evidence type="ECO:0000259" key="2">
    <source>
        <dbReference type="Pfam" id="PF08223"/>
    </source>
</evidence>
<dbReference type="InterPro" id="IPR013225">
    <property type="entry name" value="PaaX_C"/>
</dbReference>
<evidence type="ECO:0008006" key="6">
    <source>
        <dbReference type="Google" id="ProtNLM"/>
    </source>
</evidence>
<feature type="domain" description="Transcriptional repressor PaaX-like central Cas2-like" evidence="3">
    <location>
        <begin position="102"/>
        <end position="177"/>
    </location>
</feature>
<feature type="domain" description="Transcriptional repressor PaaX-like C-terminal" evidence="2">
    <location>
        <begin position="186"/>
        <end position="273"/>
    </location>
</feature>
<dbReference type="PANTHER" id="PTHR30319:SF1">
    <property type="entry name" value="TRANSCRIPTIONAL REPRESSOR PAAX"/>
    <property type="match status" value="1"/>
</dbReference>
<dbReference type="Pfam" id="PF07848">
    <property type="entry name" value="PaaX"/>
    <property type="match status" value="1"/>
</dbReference>
<dbReference type="InterPro" id="IPR036388">
    <property type="entry name" value="WH-like_DNA-bd_sf"/>
</dbReference>
<organism evidence="4 5">
    <name type="scientific">Paractinoplanes hotanensis</name>
    <dbReference type="NCBI Taxonomy" id="2906497"/>
    <lineage>
        <taxon>Bacteria</taxon>
        <taxon>Bacillati</taxon>
        <taxon>Actinomycetota</taxon>
        <taxon>Actinomycetes</taxon>
        <taxon>Micromonosporales</taxon>
        <taxon>Micromonosporaceae</taxon>
        <taxon>Paractinoplanes</taxon>
    </lineage>
</organism>
<accession>A0ABT0Y4S6</accession>
<evidence type="ECO:0000313" key="5">
    <source>
        <dbReference type="Proteomes" id="UP001523216"/>
    </source>
</evidence>